<dbReference type="Pfam" id="PF02098">
    <property type="entry name" value="His_binding"/>
    <property type="match status" value="1"/>
</dbReference>
<reference evidence="1 3" key="1">
    <citation type="submission" date="2008-03" db="EMBL/GenBank/DDBJ databases">
        <title>Annotation of Ixodes scapularis.</title>
        <authorList>
            <consortium name="Ixodes scapularis Genome Project Consortium"/>
            <person name="Caler E."/>
            <person name="Hannick L.I."/>
            <person name="Bidwell S."/>
            <person name="Joardar V."/>
            <person name="Thiagarajan M."/>
            <person name="Amedeo P."/>
            <person name="Galinsky K.J."/>
            <person name="Schobel S."/>
            <person name="Inman J."/>
            <person name="Hostetler J."/>
            <person name="Miller J."/>
            <person name="Hammond M."/>
            <person name="Megy K."/>
            <person name="Lawson D."/>
            <person name="Kodira C."/>
            <person name="Sutton G."/>
            <person name="Meyer J."/>
            <person name="Hill C.A."/>
            <person name="Birren B."/>
            <person name="Nene V."/>
            <person name="Collins F."/>
            <person name="Alarcon-Chaidez F."/>
            <person name="Wikel S."/>
            <person name="Strausberg R."/>
        </authorList>
    </citation>
    <scope>NUCLEOTIDE SEQUENCE [LARGE SCALE GENOMIC DNA]</scope>
    <source>
        <strain evidence="3">Wikel</strain>
        <strain evidence="1">Wikel colony</strain>
    </source>
</reference>
<evidence type="ECO:0008006" key="4">
    <source>
        <dbReference type="Google" id="ProtNLM"/>
    </source>
</evidence>
<dbReference type="EMBL" id="ABJB010833854">
    <property type="status" value="NOT_ANNOTATED_CDS"/>
    <property type="molecule type" value="Genomic_DNA"/>
</dbReference>
<dbReference type="VEuPathDB" id="VectorBase:ISCW014533"/>
<dbReference type="EMBL" id="ABJB010309721">
    <property type="status" value="NOT_ANNOTATED_CDS"/>
    <property type="molecule type" value="Genomic_DNA"/>
</dbReference>
<dbReference type="SUPFAM" id="SSF50814">
    <property type="entry name" value="Lipocalins"/>
    <property type="match status" value="1"/>
</dbReference>
<organism>
    <name type="scientific">Ixodes scapularis</name>
    <name type="common">Black-legged tick</name>
    <name type="synonym">Deer tick</name>
    <dbReference type="NCBI Taxonomy" id="6945"/>
    <lineage>
        <taxon>Eukaryota</taxon>
        <taxon>Metazoa</taxon>
        <taxon>Ecdysozoa</taxon>
        <taxon>Arthropoda</taxon>
        <taxon>Chelicerata</taxon>
        <taxon>Arachnida</taxon>
        <taxon>Acari</taxon>
        <taxon>Parasitiformes</taxon>
        <taxon>Ixodida</taxon>
        <taxon>Ixodoidea</taxon>
        <taxon>Ixodidae</taxon>
        <taxon>Ixodinae</taxon>
        <taxon>Ixodes</taxon>
    </lineage>
</organism>
<evidence type="ECO:0000313" key="3">
    <source>
        <dbReference type="Proteomes" id="UP000001555"/>
    </source>
</evidence>
<dbReference type="VEuPathDB" id="VectorBase:ISCP_035412"/>
<dbReference type="HOGENOM" id="CLU_2819903_0_0_1"/>
<dbReference type="EMBL" id="ABJB010160532">
    <property type="status" value="NOT_ANNOTATED_CDS"/>
    <property type="molecule type" value="Genomic_DNA"/>
</dbReference>
<dbReference type="EMBL" id="DS971407">
    <property type="protein sequence ID" value="EEC20038.1"/>
    <property type="molecule type" value="Genomic_DNA"/>
</dbReference>
<evidence type="ECO:0000313" key="1">
    <source>
        <dbReference type="EMBL" id="EEC20038.1"/>
    </source>
</evidence>
<protein>
    <recommendedName>
        <fullName evidence="4">Salivary lipocalin</fullName>
    </recommendedName>
</protein>
<keyword evidence="3" id="KW-1185">Reference proteome</keyword>
<reference evidence="2" key="2">
    <citation type="submission" date="2020-05" db="UniProtKB">
        <authorList>
            <consortium name="EnsemblMetazoa"/>
        </authorList>
    </citation>
    <scope>IDENTIFICATION</scope>
    <source>
        <strain evidence="2">wikel</strain>
    </source>
</reference>
<feature type="non-terminal residue" evidence="1">
    <location>
        <position position="1"/>
    </location>
</feature>
<gene>
    <name evidence="1" type="ORF">IscW_ISCW014533</name>
</gene>
<sequence length="67" mass="7715">GGEKVSQAVILYSNFDSCTIFFNIEQQECQLWAYENPTNDVIQECLETYKTLCEGEIYEVYNATCLT</sequence>
<dbReference type="EnsemblMetazoa" id="ISCW014533-RA">
    <property type="protein sequence ID" value="ISCW014533-PA"/>
    <property type="gene ID" value="ISCW014533"/>
</dbReference>
<dbReference type="GO" id="GO:0030682">
    <property type="term" value="P:symbiont-mediated perturbation of host defenses"/>
    <property type="evidence" value="ECO:0007669"/>
    <property type="project" value="InterPro"/>
</dbReference>
<dbReference type="EMBL" id="ABJB010165122">
    <property type="status" value="NOT_ANNOTATED_CDS"/>
    <property type="molecule type" value="Genomic_DNA"/>
</dbReference>
<dbReference type="Gene3D" id="2.40.128.20">
    <property type="match status" value="1"/>
</dbReference>
<evidence type="ECO:0000313" key="2">
    <source>
        <dbReference type="EnsemblMetazoa" id="ISCW014533-PA"/>
    </source>
</evidence>
<dbReference type="VEuPathDB" id="VectorBase:ISCI014533"/>
<name>B7QMG6_IXOSC</name>
<dbReference type="EMBL" id="ABJB010229191">
    <property type="status" value="NOT_ANNOTATED_CDS"/>
    <property type="molecule type" value="Genomic_DNA"/>
</dbReference>
<dbReference type="InterPro" id="IPR002970">
    <property type="entry name" value="Tick_his-bd"/>
</dbReference>
<dbReference type="AlphaFoldDB" id="B7QMG6"/>
<dbReference type="EMBL" id="ABJB010640491">
    <property type="status" value="NOT_ANNOTATED_CDS"/>
    <property type="molecule type" value="Genomic_DNA"/>
</dbReference>
<dbReference type="Proteomes" id="UP000001555">
    <property type="component" value="Unassembled WGS sequence"/>
</dbReference>
<dbReference type="InterPro" id="IPR012674">
    <property type="entry name" value="Calycin"/>
</dbReference>
<dbReference type="PaxDb" id="6945-B7QMG6"/>
<dbReference type="EMBL" id="ABJB010129286">
    <property type="status" value="NOT_ANNOTATED_CDS"/>
    <property type="molecule type" value="Genomic_DNA"/>
</dbReference>
<dbReference type="InParanoid" id="B7QMG6"/>
<proteinExistence type="predicted"/>
<accession>B7QMG6</accession>
<dbReference type="GO" id="GO:0043176">
    <property type="term" value="F:amine binding"/>
    <property type="evidence" value="ECO:0007669"/>
    <property type="project" value="InterPro"/>
</dbReference>